<reference evidence="8 9" key="1">
    <citation type="journal article" date="2007" name="Appl. Environ. Microbiol.">
        <title>Genome sequence of the cellulolytic gliding bacterium Cytophaga hutchinsonii.</title>
        <authorList>
            <person name="Xie G."/>
            <person name="Bruce D.C."/>
            <person name="Challacombe J.F."/>
            <person name="Chertkov O."/>
            <person name="Detter J.C."/>
            <person name="Gilna P."/>
            <person name="Han C.S."/>
            <person name="Lucas S."/>
            <person name="Misra M."/>
            <person name="Myers G.L."/>
            <person name="Richardson P."/>
            <person name="Tapia R."/>
            <person name="Thayer N."/>
            <person name="Thompson L.S."/>
            <person name="Brettin T.S."/>
            <person name="Henrissat B."/>
            <person name="Wilson D.B."/>
            <person name="McBride M.J."/>
        </authorList>
    </citation>
    <scope>NUCLEOTIDE SEQUENCE [LARGE SCALE GENOMIC DNA]</scope>
    <source>
        <strain evidence="9">ATCC 33406 / DSM 1761 / CIP 103989 / NBRC 15051 / NCIMB 9469 / D465</strain>
    </source>
</reference>
<dbReference type="InterPro" id="IPR034718">
    <property type="entry name" value="RlpA"/>
</dbReference>
<dbReference type="Proteomes" id="UP000001822">
    <property type="component" value="Chromosome"/>
</dbReference>
<dbReference type="PROSITE" id="PS51724">
    <property type="entry name" value="SPOR"/>
    <property type="match status" value="1"/>
</dbReference>
<dbReference type="Gene3D" id="2.40.40.10">
    <property type="entry name" value="RlpA-like domain"/>
    <property type="match status" value="1"/>
</dbReference>
<evidence type="ECO:0000259" key="7">
    <source>
        <dbReference type="PROSITE" id="PS51724"/>
    </source>
</evidence>
<dbReference type="RefSeq" id="WP_011585601.1">
    <property type="nucleotide sequence ID" value="NC_008255.1"/>
</dbReference>
<dbReference type="InterPro" id="IPR012997">
    <property type="entry name" value="RplA"/>
</dbReference>
<evidence type="ECO:0000256" key="6">
    <source>
        <dbReference type="SAM" id="Phobius"/>
    </source>
</evidence>
<dbReference type="InterPro" id="IPR036908">
    <property type="entry name" value="RlpA-like_sf"/>
</dbReference>
<accession>A0A6N4SSX8</accession>
<keyword evidence="8" id="KW-0449">Lipoprotein</keyword>
<dbReference type="SUPFAM" id="SSF110997">
    <property type="entry name" value="Sporulation related repeat"/>
    <property type="match status" value="1"/>
</dbReference>
<dbReference type="GO" id="GO:0000270">
    <property type="term" value="P:peptidoglycan metabolic process"/>
    <property type="evidence" value="ECO:0007669"/>
    <property type="project" value="UniProtKB-UniRule"/>
</dbReference>
<protein>
    <recommendedName>
        <fullName evidence="4">Probable endolytic peptidoglycan transglycosylase RlpA</fullName>
        <ecNumber evidence="4">4.2.2.-</ecNumber>
    </recommendedName>
</protein>
<dbReference type="SUPFAM" id="SSF50685">
    <property type="entry name" value="Barwin-like endoglucanases"/>
    <property type="match status" value="1"/>
</dbReference>
<dbReference type="OrthoDB" id="9779128at2"/>
<keyword evidence="6" id="KW-0472">Membrane</keyword>
<dbReference type="InterPro" id="IPR009009">
    <property type="entry name" value="RlpA-like_DPBB"/>
</dbReference>
<gene>
    <name evidence="4 8" type="primary">rlpA</name>
    <name evidence="8" type="ordered locus">CHU_2221</name>
</gene>
<evidence type="ECO:0000313" key="9">
    <source>
        <dbReference type="Proteomes" id="UP000001822"/>
    </source>
</evidence>
<evidence type="ECO:0000256" key="4">
    <source>
        <dbReference type="HAMAP-Rule" id="MF_02071"/>
    </source>
</evidence>
<dbReference type="EC" id="4.2.2.-" evidence="4"/>
<sequence length="249" mass="28045">MQRIRIFVSLVKNLIIKNIHSKFGFIFVLLFCLNYTLFSKSEPTTGSASYYANKFQGKRTASGETYDKNKFTAAHRTYAFGTKLKVTNIKTGIWIQVYVNDRGPYAKDRIIDVSYAAATALGMIQPGTIQVKLEILSDGDVIEIPPPVVHNQKPNSLSPGFYSTKLEPIQRPKGYLLQIGAFSSYEHASRRIGELDDYTIGAPCIELITVKKKKLYRVIYSGFATKQKVTQKQKELKKKGFDSVILSPK</sequence>
<dbReference type="EMBL" id="CP000383">
    <property type="protein sequence ID" value="ABG59484.1"/>
    <property type="molecule type" value="Genomic_DNA"/>
</dbReference>
<feature type="transmembrane region" description="Helical" evidence="6">
    <location>
        <begin position="21"/>
        <end position="38"/>
    </location>
</feature>
<evidence type="ECO:0000256" key="3">
    <source>
        <dbReference type="ARBA" id="ARBA00023316"/>
    </source>
</evidence>
<dbReference type="Pfam" id="PF05036">
    <property type="entry name" value="SPOR"/>
    <property type="match status" value="1"/>
</dbReference>
<dbReference type="GO" id="GO:0008932">
    <property type="term" value="F:lytic endotransglycosylase activity"/>
    <property type="evidence" value="ECO:0007669"/>
    <property type="project" value="UniProtKB-UniRule"/>
</dbReference>
<dbReference type="CDD" id="cd22268">
    <property type="entry name" value="DPBB_RlpA-like"/>
    <property type="match status" value="1"/>
</dbReference>
<dbReference type="Gene3D" id="3.30.70.1070">
    <property type="entry name" value="Sporulation related repeat"/>
    <property type="match status" value="1"/>
</dbReference>
<dbReference type="Pfam" id="PF03330">
    <property type="entry name" value="DPBB_1"/>
    <property type="match status" value="1"/>
</dbReference>
<dbReference type="InterPro" id="IPR036680">
    <property type="entry name" value="SPOR-like_sf"/>
</dbReference>
<keyword evidence="2 4" id="KW-0456">Lyase</keyword>
<evidence type="ECO:0000256" key="5">
    <source>
        <dbReference type="RuleBase" id="RU003495"/>
    </source>
</evidence>
<keyword evidence="6" id="KW-1133">Transmembrane helix</keyword>
<evidence type="ECO:0000256" key="2">
    <source>
        <dbReference type="ARBA" id="ARBA00023239"/>
    </source>
</evidence>
<evidence type="ECO:0000256" key="1">
    <source>
        <dbReference type="ARBA" id="ARBA00022729"/>
    </source>
</evidence>
<keyword evidence="1" id="KW-0732">Signal</keyword>
<dbReference type="PANTHER" id="PTHR34183">
    <property type="entry name" value="ENDOLYTIC PEPTIDOGLYCAN TRANSGLYCOSYLASE RLPA"/>
    <property type="match status" value="1"/>
</dbReference>
<dbReference type="KEGG" id="chu:CHU_2221"/>
<comment type="similarity">
    <text evidence="4 5">Belongs to the RlpA family.</text>
</comment>
<dbReference type="HAMAP" id="MF_02071">
    <property type="entry name" value="RlpA"/>
    <property type="match status" value="1"/>
</dbReference>
<dbReference type="AlphaFoldDB" id="A0A6N4SSX8"/>
<dbReference type="PANTHER" id="PTHR34183:SF8">
    <property type="entry name" value="ENDOLYTIC PEPTIDOGLYCAN TRANSGLYCOSYLASE RLPA-RELATED"/>
    <property type="match status" value="1"/>
</dbReference>
<feature type="domain" description="SPOR" evidence="7">
    <location>
        <begin position="169"/>
        <end position="249"/>
    </location>
</feature>
<dbReference type="NCBIfam" id="TIGR00413">
    <property type="entry name" value="rlpA"/>
    <property type="match status" value="1"/>
</dbReference>
<dbReference type="GO" id="GO:0042834">
    <property type="term" value="F:peptidoglycan binding"/>
    <property type="evidence" value="ECO:0007669"/>
    <property type="project" value="InterPro"/>
</dbReference>
<keyword evidence="9" id="KW-1185">Reference proteome</keyword>
<keyword evidence="3 4" id="KW-0961">Cell wall biogenesis/degradation</keyword>
<organism evidence="8 9">
    <name type="scientific">Cytophaga hutchinsonii (strain ATCC 33406 / DSM 1761 / CIP 103989 / NBRC 15051 / NCIMB 9469 / D465)</name>
    <dbReference type="NCBI Taxonomy" id="269798"/>
    <lineage>
        <taxon>Bacteria</taxon>
        <taxon>Pseudomonadati</taxon>
        <taxon>Bacteroidota</taxon>
        <taxon>Cytophagia</taxon>
        <taxon>Cytophagales</taxon>
        <taxon>Cytophagaceae</taxon>
        <taxon>Cytophaga</taxon>
    </lineage>
</organism>
<name>A0A6N4SSX8_CYTH3</name>
<dbReference type="GO" id="GO:0071555">
    <property type="term" value="P:cell wall organization"/>
    <property type="evidence" value="ECO:0007669"/>
    <property type="project" value="UniProtKB-KW"/>
</dbReference>
<evidence type="ECO:0000313" key="8">
    <source>
        <dbReference type="EMBL" id="ABG59484.1"/>
    </source>
</evidence>
<keyword evidence="6" id="KW-0812">Transmembrane</keyword>
<dbReference type="InterPro" id="IPR007730">
    <property type="entry name" value="SPOR-like_dom"/>
</dbReference>
<comment type="function">
    <text evidence="4">Lytic transglycosylase with a strong preference for naked glycan strands that lack stem peptides.</text>
</comment>
<proteinExistence type="inferred from homology"/>